<accession>A0A448WAY2</accession>
<evidence type="ECO:0000313" key="3">
    <source>
        <dbReference type="Proteomes" id="UP000784294"/>
    </source>
</evidence>
<feature type="region of interest" description="Disordered" evidence="1">
    <location>
        <begin position="381"/>
        <end position="432"/>
    </location>
</feature>
<feature type="compositionally biased region" description="Low complexity" evidence="1">
    <location>
        <begin position="288"/>
        <end position="298"/>
    </location>
</feature>
<feature type="region of interest" description="Disordered" evidence="1">
    <location>
        <begin position="267"/>
        <end position="337"/>
    </location>
</feature>
<gene>
    <name evidence="2" type="ORF">PXEA_LOCUS735</name>
</gene>
<protein>
    <submittedName>
        <fullName evidence="2">Uncharacterized protein</fullName>
    </submittedName>
</protein>
<dbReference type="EMBL" id="CAAALY010001424">
    <property type="protein sequence ID" value="VEL07295.1"/>
    <property type="molecule type" value="Genomic_DNA"/>
</dbReference>
<name>A0A448WAY2_9PLAT</name>
<keyword evidence="3" id="KW-1185">Reference proteome</keyword>
<feature type="compositionally biased region" description="Polar residues" evidence="1">
    <location>
        <begin position="267"/>
        <end position="276"/>
    </location>
</feature>
<sequence>MYKTVLADYLPSNVMATVCPRHSGFCMAACQNYSTCSGFMKDEANYDRASLFQTRPIDNLDSDRTSIPGTYRLNQPTIAVEQLTTIVKPTPAVSELKMAAASDGYIGELETDSVSELMEVPLVKKAPVPVVSMLRAHKNASAPHITTTNVLRKTTKQVVLERSEEAGGKDEPDYAEQTVEKTTMPRRSILKASSPLLNHSQLYRSSGTTFISDPHSGCVIIPRSTSSAVSTMVQTPAREASNLSAKPARLGEHLVRDSLELCDSKLQTPVSSGQQSHESKEGTRLHGSEVGSSSVPGGDVAGRDLSITSKEPEAGSDARLARRSTSPHGSRKSVRFAEDTPRWLAPFAVVVAGKNCSIQLTSVCTTGQSQNDEKLKPTSLLLPVQSQPPPPYSVLPHSSSSPAPHGNQSPPAPSSHSSTTPIETSRNPVSSLERRLEKQILRDQVTMLSGEGCEPDKLRNDSDFASGDCFRQMMLRRHEIRDQCRIGVSEADSDETSKQSKLYLFLFSVCAPPDWWS</sequence>
<proteinExistence type="predicted"/>
<evidence type="ECO:0000256" key="1">
    <source>
        <dbReference type="SAM" id="MobiDB-lite"/>
    </source>
</evidence>
<comment type="caution">
    <text evidence="2">The sequence shown here is derived from an EMBL/GenBank/DDBJ whole genome shotgun (WGS) entry which is preliminary data.</text>
</comment>
<feature type="compositionally biased region" description="Basic and acidic residues" evidence="1">
    <location>
        <begin position="277"/>
        <end position="287"/>
    </location>
</feature>
<organism evidence="2 3">
    <name type="scientific">Protopolystoma xenopodis</name>
    <dbReference type="NCBI Taxonomy" id="117903"/>
    <lineage>
        <taxon>Eukaryota</taxon>
        <taxon>Metazoa</taxon>
        <taxon>Spiralia</taxon>
        <taxon>Lophotrochozoa</taxon>
        <taxon>Platyhelminthes</taxon>
        <taxon>Monogenea</taxon>
        <taxon>Polyopisthocotylea</taxon>
        <taxon>Polystomatidea</taxon>
        <taxon>Polystomatidae</taxon>
        <taxon>Protopolystoma</taxon>
    </lineage>
</organism>
<evidence type="ECO:0000313" key="2">
    <source>
        <dbReference type="EMBL" id="VEL07295.1"/>
    </source>
</evidence>
<dbReference type="Proteomes" id="UP000784294">
    <property type="component" value="Unassembled WGS sequence"/>
</dbReference>
<reference evidence="2" key="1">
    <citation type="submission" date="2018-11" db="EMBL/GenBank/DDBJ databases">
        <authorList>
            <consortium name="Pathogen Informatics"/>
        </authorList>
    </citation>
    <scope>NUCLEOTIDE SEQUENCE</scope>
</reference>
<dbReference type="AlphaFoldDB" id="A0A448WAY2"/>